<dbReference type="InterPro" id="IPR006171">
    <property type="entry name" value="TOPRIM_dom"/>
</dbReference>
<evidence type="ECO:0000256" key="7">
    <source>
        <dbReference type="ARBA" id="ARBA00023125"/>
    </source>
</evidence>
<dbReference type="NCBIfam" id="TIGR01056">
    <property type="entry name" value="topB"/>
    <property type="match status" value="1"/>
</dbReference>
<keyword evidence="6" id="KW-0799">Topoisomerase</keyword>
<dbReference type="InterPro" id="IPR013824">
    <property type="entry name" value="Topo_IA_cen_sub1"/>
</dbReference>
<dbReference type="GO" id="GO:0043597">
    <property type="term" value="C:cytoplasmic replication fork"/>
    <property type="evidence" value="ECO:0007669"/>
    <property type="project" value="TreeGrafter"/>
</dbReference>
<dbReference type="GO" id="GO:0006310">
    <property type="term" value="P:DNA recombination"/>
    <property type="evidence" value="ECO:0007669"/>
    <property type="project" value="TreeGrafter"/>
</dbReference>
<evidence type="ECO:0000256" key="12">
    <source>
        <dbReference type="ARBA" id="ARBA00032877"/>
    </source>
</evidence>
<dbReference type="InterPro" id="IPR005738">
    <property type="entry name" value="TopoIII"/>
</dbReference>
<evidence type="ECO:0000313" key="15">
    <source>
        <dbReference type="EMBL" id="SHJ92968.1"/>
    </source>
</evidence>
<dbReference type="GO" id="GO:0003677">
    <property type="term" value="F:DNA binding"/>
    <property type="evidence" value="ECO:0007669"/>
    <property type="project" value="UniProtKB-KW"/>
</dbReference>
<gene>
    <name evidence="15" type="ORF">SAMN02745123_00027</name>
</gene>
<comment type="catalytic activity">
    <reaction evidence="1">
        <text>ATP-independent breakage of single-stranded DNA, followed by passage and rejoining.</text>
        <dbReference type="EC" id="5.6.2.1"/>
    </reaction>
</comment>
<dbReference type="InterPro" id="IPR013826">
    <property type="entry name" value="Topo_IA_cen_sub3"/>
</dbReference>
<dbReference type="PANTHER" id="PTHR11390">
    <property type="entry name" value="PROKARYOTIC DNA TOPOISOMERASE"/>
    <property type="match status" value="1"/>
</dbReference>
<evidence type="ECO:0000256" key="3">
    <source>
        <dbReference type="ARBA" id="ARBA00012891"/>
    </source>
</evidence>
<dbReference type="CDD" id="cd03362">
    <property type="entry name" value="TOPRIM_TopoIA_TopoIII"/>
    <property type="match status" value="1"/>
</dbReference>
<dbReference type="Pfam" id="PF13342">
    <property type="entry name" value="Toprim_Crpt"/>
    <property type="match status" value="1"/>
</dbReference>
<dbReference type="InterPro" id="IPR013497">
    <property type="entry name" value="Topo_IA_cen"/>
</dbReference>
<organism evidence="15 16">
    <name type="scientific">Desulforamulus aeronauticus DSM 10349</name>
    <dbReference type="NCBI Taxonomy" id="1121421"/>
    <lineage>
        <taxon>Bacteria</taxon>
        <taxon>Bacillati</taxon>
        <taxon>Bacillota</taxon>
        <taxon>Clostridia</taxon>
        <taxon>Eubacteriales</taxon>
        <taxon>Peptococcaceae</taxon>
        <taxon>Desulforamulus</taxon>
    </lineage>
</organism>
<protein>
    <recommendedName>
        <fullName evidence="3">DNA topoisomerase</fullName>
        <ecNumber evidence="3">5.6.2.1</ecNumber>
    </recommendedName>
    <alternativeName>
        <fullName evidence="12">Omega-protein</fullName>
    </alternativeName>
    <alternativeName>
        <fullName evidence="11">Relaxing enzyme</fullName>
    </alternativeName>
    <alternativeName>
        <fullName evidence="9">Swivelase</fullName>
    </alternativeName>
    <alternativeName>
        <fullName evidence="10">Untwisting enzyme</fullName>
    </alternativeName>
</protein>
<dbReference type="GO" id="GO:0003917">
    <property type="term" value="F:DNA topoisomerase type I (single strand cut, ATP-independent) activity"/>
    <property type="evidence" value="ECO:0007669"/>
    <property type="project" value="UniProtKB-EC"/>
</dbReference>
<reference evidence="16" key="1">
    <citation type="submission" date="2016-11" db="EMBL/GenBank/DDBJ databases">
        <authorList>
            <person name="Varghese N."/>
            <person name="Submissions S."/>
        </authorList>
    </citation>
    <scope>NUCLEOTIDE SEQUENCE [LARGE SCALE GENOMIC DNA]</scope>
    <source>
        <strain evidence="16">DSM 10349</strain>
    </source>
</reference>
<evidence type="ECO:0000256" key="6">
    <source>
        <dbReference type="ARBA" id="ARBA00023029"/>
    </source>
</evidence>
<dbReference type="EMBL" id="FRAR01000004">
    <property type="protein sequence ID" value="SHJ92968.1"/>
    <property type="molecule type" value="Genomic_DNA"/>
</dbReference>
<dbReference type="EC" id="5.6.2.1" evidence="3"/>
<keyword evidence="5" id="KW-0460">Magnesium</keyword>
<dbReference type="InterPro" id="IPR034144">
    <property type="entry name" value="TOPRIM_TopoIII"/>
</dbReference>
<dbReference type="AlphaFoldDB" id="A0A1M6NB63"/>
<dbReference type="InterPro" id="IPR003602">
    <property type="entry name" value="Topo_IA_DNA-bd_dom"/>
</dbReference>
<proteinExistence type="inferred from homology"/>
<keyword evidence="4" id="KW-0479">Metal-binding</keyword>
<evidence type="ECO:0000256" key="4">
    <source>
        <dbReference type="ARBA" id="ARBA00022723"/>
    </source>
</evidence>
<dbReference type="OrthoDB" id="9803554at2"/>
<evidence type="ECO:0000256" key="10">
    <source>
        <dbReference type="ARBA" id="ARBA00031985"/>
    </source>
</evidence>
<sequence>MKQLILAEKPSVGRDIVNAIGGSFTKRDGYFENDQYIVSWAIGHLVELFEPEDYNPSLKRWQLSTLPIIPDSFQLKPNPKTIKQYQVVKQLLSRPDVELIAGTDAGREGELILRYIMRLAGYNRPFKRLWLSETTPEAIRKGLANPLPGHGKDLLAAAAESRSYSDWLIGINATRVFTKKHGDLFSIGRVQTPTLGIIVAREREIKTFTPVQYWELLADFTKHDGQTYQGKWFKNKDETRFDQEADAIKIKDKIAGQTGSIIKMEEKNLSEAPPTLFNLNDLQKEANKKFGFTASQTLEIAQSLYEKHKLLSYPRTEFKHLTNELAKTIPSRLGALEAVPGYAHYVAYAKKAPKPGKRFIDDSKVGDHHALIPTNVKPTSNLSSQEAKIYNLVARRFLAMFFPAAEYKQTKITTAVIGETFQTSGRIELSPGWKEVIPPQLKGDKKDKEEEEVLLPPLVKGENVVISKTALKQKKTEPPKRYTEGTLLAVMEGAGKFVDDQALKDVMKGHGLGTSATRAAIIERLIKVGYLERKGKALIPTEKGETLADLVPEVVSSPQMTGEWEKALIDIEAGQVNPTDFMTGIVELTKRIVNLIKEQPTKGNNPNAKQVVGPCPVCGRDIVEYPKNFACSGYREGCKFSLGKQILQKAISFEEAKQLVTEGKILCTGFTSAKTGKKFDAALVLKQGKISFDFS</sequence>
<evidence type="ECO:0000256" key="1">
    <source>
        <dbReference type="ARBA" id="ARBA00000213"/>
    </source>
</evidence>
<dbReference type="Pfam" id="PF01751">
    <property type="entry name" value="Toprim"/>
    <property type="match status" value="1"/>
</dbReference>
<dbReference type="RefSeq" id="WP_072910254.1">
    <property type="nucleotide sequence ID" value="NZ_FRAR01000004.1"/>
</dbReference>
<dbReference type="GO" id="GO:0046872">
    <property type="term" value="F:metal ion binding"/>
    <property type="evidence" value="ECO:0007669"/>
    <property type="project" value="UniProtKB-KW"/>
</dbReference>
<name>A0A1M6NB63_9FIRM</name>
<keyword evidence="16" id="KW-1185">Reference proteome</keyword>
<dbReference type="InterPro" id="IPR023405">
    <property type="entry name" value="Topo_IA_core_domain"/>
</dbReference>
<dbReference type="Proteomes" id="UP000183997">
    <property type="component" value="Unassembled WGS sequence"/>
</dbReference>
<dbReference type="SMART" id="SM00437">
    <property type="entry name" value="TOP1Ac"/>
    <property type="match status" value="1"/>
</dbReference>
<dbReference type="SMART" id="SM00493">
    <property type="entry name" value="TOPRIM"/>
    <property type="match status" value="1"/>
</dbReference>
<dbReference type="SUPFAM" id="SSF56712">
    <property type="entry name" value="Prokaryotic type I DNA topoisomerase"/>
    <property type="match status" value="1"/>
</dbReference>
<dbReference type="InterPro" id="IPR000380">
    <property type="entry name" value="Topo_IA"/>
</dbReference>
<dbReference type="Gene3D" id="3.40.50.140">
    <property type="match status" value="1"/>
</dbReference>
<evidence type="ECO:0000256" key="9">
    <source>
        <dbReference type="ARBA" id="ARBA00030003"/>
    </source>
</evidence>
<dbReference type="PROSITE" id="PS00396">
    <property type="entry name" value="TOPO_IA_1"/>
    <property type="match status" value="1"/>
</dbReference>
<accession>A0A1M6NB63</accession>
<dbReference type="CDD" id="cd00186">
    <property type="entry name" value="TOP1Ac"/>
    <property type="match status" value="1"/>
</dbReference>
<dbReference type="InterPro" id="IPR003601">
    <property type="entry name" value="Topo_IA_2"/>
</dbReference>
<dbReference type="InterPro" id="IPR013825">
    <property type="entry name" value="Topo_IA_cen_sub2"/>
</dbReference>
<dbReference type="PROSITE" id="PS50880">
    <property type="entry name" value="TOPRIM"/>
    <property type="match status" value="1"/>
</dbReference>
<evidence type="ECO:0000256" key="11">
    <source>
        <dbReference type="ARBA" id="ARBA00032235"/>
    </source>
</evidence>
<dbReference type="NCBIfam" id="NF005829">
    <property type="entry name" value="PRK07726.1"/>
    <property type="match status" value="1"/>
</dbReference>
<feature type="domain" description="Topo IA-type catalytic" evidence="14">
    <location>
        <begin position="152"/>
        <end position="593"/>
    </location>
</feature>
<dbReference type="PRINTS" id="PR00417">
    <property type="entry name" value="PRTPISMRASEI"/>
</dbReference>
<evidence type="ECO:0000256" key="5">
    <source>
        <dbReference type="ARBA" id="ARBA00022842"/>
    </source>
</evidence>
<dbReference type="GO" id="GO:0006281">
    <property type="term" value="P:DNA repair"/>
    <property type="evidence" value="ECO:0007669"/>
    <property type="project" value="TreeGrafter"/>
</dbReference>
<dbReference type="Gene3D" id="1.10.290.10">
    <property type="entry name" value="Topoisomerase I, domain 4"/>
    <property type="match status" value="1"/>
</dbReference>
<comment type="similarity">
    <text evidence="2">Belongs to the type IA topoisomerase family.</text>
</comment>
<evidence type="ECO:0000256" key="2">
    <source>
        <dbReference type="ARBA" id="ARBA00009446"/>
    </source>
</evidence>
<evidence type="ECO:0000259" key="13">
    <source>
        <dbReference type="PROSITE" id="PS50880"/>
    </source>
</evidence>
<dbReference type="PANTHER" id="PTHR11390:SF21">
    <property type="entry name" value="DNA TOPOISOMERASE 3-ALPHA"/>
    <property type="match status" value="1"/>
</dbReference>
<keyword evidence="8 15" id="KW-0413">Isomerase</keyword>
<dbReference type="InterPro" id="IPR023406">
    <property type="entry name" value="Topo_IA_AS"/>
</dbReference>
<dbReference type="Pfam" id="PF01131">
    <property type="entry name" value="Topoisom_bac"/>
    <property type="match status" value="1"/>
</dbReference>
<evidence type="ECO:0000259" key="14">
    <source>
        <dbReference type="PROSITE" id="PS52039"/>
    </source>
</evidence>
<dbReference type="GO" id="GO:0006265">
    <property type="term" value="P:DNA topological change"/>
    <property type="evidence" value="ECO:0007669"/>
    <property type="project" value="InterPro"/>
</dbReference>
<feature type="domain" description="Toprim" evidence="13">
    <location>
        <begin position="2"/>
        <end position="135"/>
    </location>
</feature>
<keyword evidence="7" id="KW-0238">DNA-binding</keyword>
<dbReference type="Gene3D" id="1.10.460.10">
    <property type="entry name" value="Topoisomerase I, domain 2"/>
    <property type="match status" value="1"/>
</dbReference>
<evidence type="ECO:0000256" key="8">
    <source>
        <dbReference type="ARBA" id="ARBA00023235"/>
    </source>
</evidence>
<dbReference type="InterPro" id="IPR025589">
    <property type="entry name" value="Toprim_C_rpt"/>
</dbReference>
<evidence type="ECO:0000313" key="16">
    <source>
        <dbReference type="Proteomes" id="UP000183997"/>
    </source>
</evidence>
<dbReference type="Gene3D" id="2.70.20.10">
    <property type="entry name" value="Topoisomerase I, domain 3"/>
    <property type="match status" value="1"/>
</dbReference>
<dbReference type="SMART" id="SM00436">
    <property type="entry name" value="TOP1Bc"/>
    <property type="match status" value="1"/>
</dbReference>
<dbReference type="STRING" id="1121421.SAMN02745123_00027"/>
<dbReference type="PROSITE" id="PS52039">
    <property type="entry name" value="TOPO_IA_2"/>
    <property type="match status" value="1"/>
</dbReference>